<keyword evidence="2" id="KW-1133">Transmembrane helix</keyword>
<evidence type="ECO:0000256" key="1">
    <source>
        <dbReference type="SAM" id="MobiDB-lite"/>
    </source>
</evidence>
<dbReference type="PANTHER" id="PTHR31818:SF2">
    <property type="entry name" value="O-FUCOSYLTRANSFERASE FAMILY PROTEIN"/>
    <property type="match status" value="1"/>
</dbReference>
<name>A0A8T0TS57_PANVG</name>
<accession>A0A8T0TS57</accession>
<keyword evidence="2" id="KW-0472">Membrane</keyword>
<dbReference type="AlphaFoldDB" id="A0A8T0TS57"/>
<comment type="caution">
    <text evidence="3">The sequence shown here is derived from an EMBL/GenBank/DDBJ whole genome shotgun (WGS) entry which is preliminary data.</text>
</comment>
<dbReference type="Proteomes" id="UP000823388">
    <property type="component" value="Chromosome 4K"/>
</dbReference>
<dbReference type="EMBL" id="CM029043">
    <property type="protein sequence ID" value="KAG2611905.1"/>
    <property type="molecule type" value="Genomic_DNA"/>
</dbReference>
<feature type="transmembrane region" description="Helical" evidence="2">
    <location>
        <begin position="21"/>
        <end position="45"/>
    </location>
</feature>
<organism evidence="3 4">
    <name type="scientific">Panicum virgatum</name>
    <name type="common">Blackwell switchgrass</name>
    <dbReference type="NCBI Taxonomy" id="38727"/>
    <lineage>
        <taxon>Eukaryota</taxon>
        <taxon>Viridiplantae</taxon>
        <taxon>Streptophyta</taxon>
        <taxon>Embryophyta</taxon>
        <taxon>Tracheophyta</taxon>
        <taxon>Spermatophyta</taxon>
        <taxon>Magnoliopsida</taxon>
        <taxon>Liliopsida</taxon>
        <taxon>Poales</taxon>
        <taxon>Poaceae</taxon>
        <taxon>PACMAD clade</taxon>
        <taxon>Panicoideae</taxon>
        <taxon>Panicodae</taxon>
        <taxon>Paniceae</taxon>
        <taxon>Panicinae</taxon>
        <taxon>Panicum</taxon>
        <taxon>Panicum sect. Hiantes</taxon>
    </lineage>
</organism>
<gene>
    <name evidence="3" type="ORF">PVAP13_4KG145805</name>
</gene>
<feature type="region of interest" description="Disordered" evidence="1">
    <location>
        <begin position="60"/>
        <end position="81"/>
    </location>
</feature>
<keyword evidence="4" id="KW-1185">Reference proteome</keyword>
<reference evidence="3" key="1">
    <citation type="submission" date="2020-05" db="EMBL/GenBank/DDBJ databases">
        <title>WGS assembly of Panicum virgatum.</title>
        <authorList>
            <person name="Lovell J.T."/>
            <person name="Jenkins J."/>
            <person name="Shu S."/>
            <person name="Juenger T.E."/>
            <person name="Schmutz J."/>
        </authorList>
    </citation>
    <scope>NUCLEOTIDE SEQUENCE</scope>
    <source>
        <strain evidence="3">AP13</strain>
    </source>
</reference>
<protein>
    <submittedName>
        <fullName evidence="3">Uncharacterized protein</fullName>
    </submittedName>
</protein>
<feature type="compositionally biased region" description="Polar residues" evidence="1">
    <location>
        <begin position="60"/>
        <end position="73"/>
    </location>
</feature>
<evidence type="ECO:0000256" key="2">
    <source>
        <dbReference type="SAM" id="Phobius"/>
    </source>
</evidence>
<dbReference type="PANTHER" id="PTHR31818">
    <property type="entry name" value="O-FUCOSYLTRANSFERASE 16"/>
    <property type="match status" value="1"/>
</dbReference>
<evidence type="ECO:0000313" key="3">
    <source>
        <dbReference type="EMBL" id="KAG2611905.1"/>
    </source>
</evidence>
<keyword evidence="2" id="KW-0812">Transmembrane</keyword>
<sequence>MGQPRRRGNPHGHHLRCPRRIALPAAALALLFLAVTLLAASFLFAPPLADLRPGLAASSTSRRFLRRSPTNGSAGELMGSESGGPFIVPTHGWIRQDDLWRSKLASNFYGCSNCSSKFPDSSITTQPDRFLIVVTSGGLNQQRTGAPIPWNSAVAKSSSPP</sequence>
<evidence type="ECO:0000313" key="4">
    <source>
        <dbReference type="Proteomes" id="UP000823388"/>
    </source>
</evidence>
<proteinExistence type="predicted"/>